<keyword evidence="2" id="KW-0472">Membrane</keyword>
<evidence type="ECO:0000313" key="4">
    <source>
        <dbReference type="Proteomes" id="UP000242638"/>
    </source>
</evidence>
<dbReference type="OMA" id="NVWCIFT"/>
<keyword evidence="2" id="KW-0812">Transmembrane</keyword>
<dbReference type="GO" id="GO:0016266">
    <property type="term" value="P:protein O-linked glycosylation via N-acetyl-galactosamine"/>
    <property type="evidence" value="ECO:0007669"/>
    <property type="project" value="TreeGrafter"/>
</dbReference>
<dbReference type="Bgee" id="ENSPREG00000006027">
    <property type="expression patterns" value="Expressed in caudal fin and 1 other cell type or tissue"/>
</dbReference>
<accession>A0A3P9NGU7</accession>
<protein>
    <submittedName>
        <fullName evidence="3">Xyloside xylosyltransferase 1</fullName>
    </submittedName>
</protein>
<dbReference type="Pfam" id="PF01501">
    <property type="entry name" value="Glyco_transf_8"/>
    <property type="match status" value="1"/>
</dbReference>
<dbReference type="GO" id="GO:0005789">
    <property type="term" value="C:endoplasmic reticulum membrane"/>
    <property type="evidence" value="ECO:0007669"/>
    <property type="project" value="TreeGrafter"/>
</dbReference>
<dbReference type="InterPro" id="IPR042465">
    <property type="entry name" value="XXLT1"/>
</dbReference>
<dbReference type="Gene3D" id="3.90.550.10">
    <property type="entry name" value="Spore Coat Polysaccharide Biosynthesis Protein SpsA, Chain A"/>
    <property type="match status" value="1"/>
</dbReference>
<reference evidence="4" key="1">
    <citation type="submission" date="2013-11" db="EMBL/GenBank/DDBJ databases">
        <title>The genomic landscape of the Guanapo guppy.</title>
        <authorList>
            <person name="Kuenstner A."/>
            <person name="Dreyer C."/>
        </authorList>
    </citation>
    <scope>NUCLEOTIDE SEQUENCE</scope>
    <source>
        <strain evidence="4">Guanapo</strain>
    </source>
</reference>
<dbReference type="InterPro" id="IPR002495">
    <property type="entry name" value="Glyco_trans_8"/>
</dbReference>
<keyword evidence="4" id="KW-1185">Reference proteome</keyword>
<dbReference type="GO" id="GO:0140560">
    <property type="term" value="F:xylosyl alpha-1,3-xylosyltransferase activity"/>
    <property type="evidence" value="ECO:0007669"/>
    <property type="project" value="TreeGrafter"/>
</dbReference>
<evidence type="ECO:0000313" key="3">
    <source>
        <dbReference type="Ensembl" id="ENSPREP00000008820.1"/>
    </source>
</evidence>
<dbReference type="GeneTree" id="ENSGT00940000158154"/>
<evidence type="ECO:0000256" key="1">
    <source>
        <dbReference type="SAM" id="MobiDB-lite"/>
    </source>
</evidence>
<dbReference type="InterPro" id="IPR029044">
    <property type="entry name" value="Nucleotide-diphossugar_trans"/>
</dbReference>
<keyword evidence="2" id="KW-1133">Transmembrane helix</keyword>
<proteinExistence type="predicted"/>
<dbReference type="AlphaFoldDB" id="A0A3P9NGU7"/>
<organism evidence="3 4">
    <name type="scientific">Poecilia reticulata</name>
    <name type="common">Guppy</name>
    <name type="synonym">Acanthophacelus reticulatus</name>
    <dbReference type="NCBI Taxonomy" id="8081"/>
    <lineage>
        <taxon>Eukaryota</taxon>
        <taxon>Metazoa</taxon>
        <taxon>Chordata</taxon>
        <taxon>Craniata</taxon>
        <taxon>Vertebrata</taxon>
        <taxon>Euteleostomi</taxon>
        <taxon>Actinopterygii</taxon>
        <taxon>Neopterygii</taxon>
        <taxon>Teleostei</taxon>
        <taxon>Neoteleostei</taxon>
        <taxon>Acanthomorphata</taxon>
        <taxon>Ovalentaria</taxon>
        <taxon>Atherinomorphae</taxon>
        <taxon>Cyprinodontiformes</taxon>
        <taxon>Poeciliidae</taxon>
        <taxon>Poeciliinae</taxon>
        <taxon>Poecilia</taxon>
    </lineage>
</organism>
<evidence type="ECO:0000256" key="2">
    <source>
        <dbReference type="SAM" id="Phobius"/>
    </source>
</evidence>
<dbReference type="Ensembl" id="ENSPRET00000008926.1">
    <property type="protein sequence ID" value="ENSPREP00000008820.1"/>
    <property type="gene ID" value="ENSPREG00000006027.1"/>
</dbReference>
<name>A0A3P9NGU7_POERE</name>
<reference evidence="3" key="3">
    <citation type="submission" date="2025-09" db="UniProtKB">
        <authorList>
            <consortium name="Ensembl"/>
        </authorList>
    </citation>
    <scope>IDENTIFICATION</scope>
    <source>
        <strain evidence="3">Guanapo</strain>
    </source>
</reference>
<dbReference type="PANTHER" id="PTHR46612">
    <property type="entry name" value="XYLOSIDE XYLOSYLTRANSFERASE 1"/>
    <property type="match status" value="1"/>
</dbReference>
<feature type="region of interest" description="Disordered" evidence="1">
    <location>
        <begin position="79"/>
        <end position="104"/>
    </location>
</feature>
<dbReference type="SUPFAM" id="SSF53448">
    <property type="entry name" value="Nucleotide-diphospho-sugar transferases"/>
    <property type="match status" value="1"/>
</dbReference>
<dbReference type="Proteomes" id="UP000242638">
    <property type="component" value="Unassembled WGS sequence"/>
</dbReference>
<feature type="transmembrane region" description="Helical" evidence="2">
    <location>
        <begin position="20"/>
        <end position="39"/>
    </location>
</feature>
<reference evidence="3" key="2">
    <citation type="submission" date="2025-08" db="UniProtKB">
        <authorList>
            <consortium name="Ensembl"/>
        </authorList>
    </citation>
    <scope>IDENTIFICATION</scope>
    <source>
        <strain evidence="3">Guanapo</strain>
    </source>
</reference>
<dbReference type="STRING" id="8081.ENSPREP00000008820"/>
<sequence>MGFLVLVVRIMGRISTFRSYQFLLLLAAMFAVIAFYYFGSERHSFSSTTKRIRQTQANTNRNDADLTVDTRISHLPASEQQRGEELNVGEESDISRSRKGSSEAGGQRYHALMMFTKVDRSRSLQDKFRVAMLSMVKLAHFLEGEVLVLHFVSDQASQELGQRMLQELLQDAPFKYEVSIIFHDVVELTQKLFPIVEAMQKHFSAGSGAYYSESIFFLSVAMHHIMPESLTRIVQLDLDLKYKTNIRDLFQEFDKFPPGAVIGIAREMQPVYRHTFWLYRKENPKTRVGEPPPEGLPGFNSGVMLLDLSAMRASTLYNQLLKPSNVAKLADQYRFKGHLGDQDFFTMIGMEHPELFYSLACGWNRQLCTWWRDHGYGDVFQLYYGCDGPVYIYHGNCNSPIPDD</sequence>
<dbReference type="PANTHER" id="PTHR46612:SF1">
    <property type="entry name" value="XYLOSIDE XYLOSYLTRANSFERASE 1"/>
    <property type="match status" value="1"/>
</dbReference>